<keyword evidence="1" id="KW-1133">Transmembrane helix</keyword>
<reference evidence="3" key="1">
    <citation type="submission" date="2017-02" db="EMBL/GenBank/DDBJ databases">
        <authorList>
            <person name="Varghese N."/>
            <person name="Submissions S."/>
        </authorList>
    </citation>
    <scope>NUCLEOTIDE SEQUENCE [LARGE SCALE GENOMIC DNA]</scope>
    <source>
        <strain evidence="3">DSM 22720</strain>
    </source>
</reference>
<evidence type="ECO:0000256" key="1">
    <source>
        <dbReference type="SAM" id="Phobius"/>
    </source>
</evidence>
<protein>
    <submittedName>
        <fullName evidence="2">Uncharacterized protein</fullName>
    </submittedName>
</protein>
<keyword evidence="1" id="KW-0812">Transmembrane</keyword>
<dbReference type="AlphaFoldDB" id="A0A1T4UJD4"/>
<name>A0A1T4UJD4_9GAMM</name>
<evidence type="ECO:0000313" key="2">
    <source>
        <dbReference type="EMBL" id="SKA52789.1"/>
    </source>
</evidence>
<keyword evidence="3" id="KW-1185">Reference proteome</keyword>
<organism evidence="2 3">
    <name type="scientific">Enterovibrio nigricans DSM 22720</name>
    <dbReference type="NCBI Taxonomy" id="1121868"/>
    <lineage>
        <taxon>Bacteria</taxon>
        <taxon>Pseudomonadati</taxon>
        <taxon>Pseudomonadota</taxon>
        <taxon>Gammaproteobacteria</taxon>
        <taxon>Vibrionales</taxon>
        <taxon>Vibrionaceae</taxon>
        <taxon>Enterovibrio</taxon>
    </lineage>
</organism>
<keyword evidence="1" id="KW-0472">Membrane</keyword>
<proteinExistence type="predicted"/>
<feature type="transmembrane region" description="Helical" evidence="1">
    <location>
        <begin position="15"/>
        <end position="38"/>
    </location>
</feature>
<dbReference type="Proteomes" id="UP000190162">
    <property type="component" value="Unassembled WGS sequence"/>
</dbReference>
<gene>
    <name evidence="2" type="ORF">SAMN02745132_01880</name>
</gene>
<sequence>MDEETEESLAPLVDALTGAMAAVLLVSVFLMLSTVNGVSESLKTFGNKSLLEHEYLIDDALERKEPKLMLDTNSISFYKSFKLTEEQKNTLVSLFKKEKPNEITITSNNGINVKTYNLLLFLSEVGLGKDIDKIELKYEESTLDDKLTYITWE</sequence>
<dbReference type="EMBL" id="FUXU01000018">
    <property type="protein sequence ID" value="SKA52789.1"/>
    <property type="molecule type" value="Genomic_DNA"/>
</dbReference>
<evidence type="ECO:0000313" key="3">
    <source>
        <dbReference type="Proteomes" id="UP000190162"/>
    </source>
</evidence>
<dbReference type="OrthoDB" id="5919002at2"/>
<dbReference type="RefSeq" id="WP_078752268.1">
    <property type="nucleotide sequence ID" value="NZ_FUXU01000018.1"/>
</dbReference>
<accession>A0A1T4UJD4</accession>